<dbReference type="OrthoDB" id="2976650at2759"/>
<dbReference type="InterPro" id="IPR026960">
    <property type="entry name" value="RVT-Znf"/>
</dbReference>
<dbReference type="Proteomes" id="UP000724874">
    <property type="component" value="Unassembled WGS sequence"/>
</dbReference>
<dbReference type="InterPro" id="IPR036397">
    <property type="entry name" value="RNaseH_sf"/>
</dbReference>
<feature type="domain" description="Reverse transcriptase zinc-binding" evidence="1">
    <location>
        <begin position="169"/>
        <end position="237"/>
    </location>
</feature>
<dbReference type="GO" id="GO:0003676">
    <property type="term" value="F:nucleic acid binding"/>
    <property type="evidence" value="ECO:0007669"/>
    <property type="project" value="InterPro"/>
</dbReference>
<keyword evidence="3" id="KW-1185">Reference proteome</keyword>
<evidence type="ECO:0000313" key="3">
    <source>
        <dbReference type="Proteomes" id="UP000724874"/>
    </source>
</evidence>
<dbReference type="EMBL" id="JADNYJ010000060">
    <property type="protein sequence ID" value="KAF8895863.1"/>
    <property type="molecule type" value="Genomic_DNA"/>
</dbReference>
<name>A0A9P5NLK2_GYMJU</name>
<evidence type="ECO:0000259" key="1">
    <source>
        <dbReference type="Pfam" id="PF13966"/>
    </source>
</evidence>
<gene>
    <name evidence="2" type="ORF">CPB84DRAFT_1682066</name>
</gene>
<evidence type="ECO:0000313" key="2">
    <source>
        <dbReference type="EMBL" id="KAF8895863.1"/>
    </source>
</evidence>
<protein>
    <recommendedName>
        <fullName evidence="1">Reverse transcriptase zinc-binding domain-containing protein</fullName>
    </recommendedName>
</protein>
<reference evidence="2" key="1">
    <citation type="submission" date="2020-11" db="EMBL/GenBank/DDBJ databases">
        <authorList>
            <consortium name="DOE Joint Genome Institute"/>
            <person name="Ahrendt S."/>
            <person name="Riley R."/>
            <person name="Andreopoulos W."/>
            <person name="LaButti K."/>
            <person name="Pangilinan J."/>
            <person name="Ruiz-duenas F.J."/>
            <person name="Barrasa J.M."/>
            <person name="Sanchez-Garcia M."/>
            <person name="Camarero S."/>
            <person name="Miyauchi S."/>
            <person name="Serrano A."/>
            <person name="Linde D."/>
            <person name="Babiker R."/>
            <person name="Drula E."/>
            <person name="Ayuso-Fernandez I."/>
            <person name="Pacheco R."/>
            <person name="Padilla G."/>
            <person name="Ferreira P."/>
            <person name="Barriuso J."/>
            <person name="Kellner H."/>
            <person name="Castanera R."/>
            <person name="Alfaro M."/>
            <person name="Ramirez L."/>
            <person name="Pisabarro A.G."/>
            <person name="Kuo A."/>
            <person name="Tritt A."/>
            <person name="Lipzen A."/>
            <person name="He G."/>
            <person name="Yan M."/>
            <person name="Ng V."/>
            <person name="Cullen D."/>
            <person name="Martin F."/>
            <person name="Rosso M.-N."/>
            <person name="Henrissat B."/>
            <person name="Hibbett D."/>
            <person name="Martinez A.T."/>
            <person name="Grigoriev I.V."/>
        </authorList>
    </citation>
    <scope>NUCLEOTIDE SEQUENCE</scope>
    <source>
        <strain evidence="2">AH 44721</strain>
    </source>
</reference>
<comment type="caution">
    <text evidence="2">The sequence shown here is derived from an EMBL/GenBank/DDBJ whole genome shotgun (WGS) entry which is preliminary data.</text>
</comment>
<sequence length="242" mass="27946">MQQSAETGELAAIKIAAERTLAKEEIHIEIKSKQLFGLLTKKKAYLENQGYMGIKDKKLLQATIACLRKKRKRIKVKYTPKNEQNNRQSKAKKLADEGALNPIPDIINTEIDIQLKITGVKLNTLTQASAYKMIREKEMEKYQERRQTKINLDLIKMTTKETFGKSPSTSMIWKSIKHKDISKNIRYFLWMAIHDAYMIGNNWEKPGFKSEFQQRSSCTNCNVTETMEHILTKCKASGQKEI</sequence>
<dbReference type="Gene3D" id="3.30.420.10">
    <property type="entry name" value="Ribonuclease H-like superfamily/Ribonuclease H"/>
    <property type="match status" value="1"/>
</dbReference>
<dbReference type="Pfam" id="PF13966">
    <property type="entry name" value="zf-RVT"/>
    <property type="match status" value="1"/>
</dbReference>
<organism evidence="2 3">
    <name type="scientific">Gymnopilus junonius</name>
    <name type="common">Spectacular rustgill mushroom</name>
    <name type="synonym">Gymnopilus spectabilis subsp. junonius</name>
    <dbReference type="NCBI Taxonomy" id="109634"/>
    <lineage>
        <taxon>Eukaryota</taxon>
        <taxon>Fungi</taxon>
        <taxon>Dikarya</taxon>
        <taxon>Basidiomycota</taxon>
        <taxon>Agaricomycotina</taxon>
        <taxon>Agaricomycetes</taxon>
        <taxon>Agaricomycetidae</taxon>
        <taxon>Agaricales</taxon>
        <taxon>Agaricineae</taxon>
        <taxon>Hymenogastraceae</taxon>
        <taxon>Gymnopilus</taxon>
    </lineage>
</organism>
<dbReference type="AlphaFoldDB" id="A0A9P5NLK2"/>
<accession>A0A9P5NLK2</accession>
<proteinExistence type="predicted"/>